<dbReference type="CDD" id="cd00118">
    <property type="entry name" value="LysM"/>
    <property type="match status" value="1"/>
</dbReference>
<accession>A0A8K0CVQ3</accession>
<comment type="caution">
    <text evidence="2">The sequence shown here is derived from an EMBL/GenBank/DDBJ whole genome shotgun (WGS) entry which is preliminary data.</text>
</comment>
<dbReference type="PROSITE" id="PS51782">
    <property type="entry name" value="LYSM"/>
    <property type="match status" value="1"/>
</dbReference>
<gene>
    <name evidence="2" type="ORF">ILUMI_13695</name>
</gene>
<evidence type="ECO:0000313" key="2">
    <source>
        <dbReference type="EMBL" id="KAF2892476.1"/>
    </source>
</evidence>
<dbReference type="EMBL" id="VTPC01008715">
    <property type="protein sequence ID" value="KAF2892476.1"/>
    <property type="molecule type" value="Genomic_DNA"/>
</dbReference>
<organism evidence="2 3">
    <name type="scientific">Ignelater luminosus</name>
    <name type="common">Cucubano</name>
    <name type="synonym">Pyrophorus luminosus</name>
    <dbReference type="NCBI Taxonomy" id="2038154"/>
    <lineage>
        <taxon>Eukaryota</taxon>
        <taxon>Metazoa</taxon>
        <taxon>Ecdysozoa</taxon>
        <taxon>Arthropoda</taxon>
        <taxon>Hexapoda</taxon>
        <taxon>Insecta</taxon>
        <taxon>Pterygota</taxon>
        <taxon>Neoptera</taxon>
        <taxon>Endopterygota</taxon>
        <taxon>Coleoptera</taxon>
        <taxon>Polyphaga</taxon>
        <taxon>Elateriformia</taxon>
        <taxon>Elateroidea</taxon>
        <taxon>Elateridae</taxon>
        <taxon>Agrypninae</taxon>
        <taxon>Pyrophorini</taxon>
        <taxon>Ignelater</taxon>
    </lineage>
</organism>
<dbReference type="PANTHER" id="PTHR20932">
    <property type="entry name" value="LYSM AND PUTATIVE PEPTIDOGLYCAN-BINDING DOMAIN-CONTAINING PROTEIN"/>
    <property type="match status" value="1"/>
</dbReference>
<dbReference type="Gene3D" id="3.10.350.10">
    <property type="entry name" value="LysM domain"/>
    <property type="match status" value="1"/>
</dbReference>
<protein>
    <recommendedName>
        <fullName evidence="1">LysM domain-containing protein</fullName>
    </recommendedName>
</protein>
<dbReference type="SMART" id="SM00257">
    <property type="entry name" value="LysM"/>
    <property type="match status" value="1"/>
</dbReference>
<feature type="domain" description="LysM" evidence="1">
    <location>
        <begin position="36"/>
        <end position="80"/>
    </location>
</feature>
<dbReference type="Proteomes" id="UP000801492">
    <property type="component" value="Unassembled WGS sequence"/>
</dbReference>
<evidence type="ECO:0000259" key="1">
    <source>
        <dbReference type="PROSITE" id="PS51782"/>
    </source>
</evidence>
<evidence type="ECO:0000313" key="3">
    <source>
        <dbReference type="Proteomes" id="UP000801492"/>
    </source>
</evidence>
<dbReference type="AlphaFoldDB" id="A0A8K0CVQ3"/>
<dbReference type="PANTHER" id="PTHR20932:SF8">
    <property type="entry name" value="LD22649P"/>
    <property type="match status" value="1"/>
</dbReference>
<keyword evidence="3" id="KW-1185">Reference proteome</keyword>
<dbReference type="Pfam" id="PF01476">
    <property type="entry name" value="LysM"/>
    <property type="match status" value="1"/>
</dbReference>
<dbReference type="InterPro" id="IPR018392">
    <property type="entry name" value="LysM"/>
</dbReference>
<sequence>MDDLRSYEKLSIRESAKSLKKYGSTSKHVTRNQNFIKHIVSSSDTLQGIALKYGVTMEQIRRSNRLWASDSLFLREYLIIPVSDDSNFLTNTGETNSNNHSEVTSPSDLDEDVSSFLVKIDNSIANTIKEVKKSQGNSEFASNLESEYNNERRKPVVSRMKQLVNNNSFSDPAAPPQTVVMSHGRKLRSSLQRLEQQQDELFEL</sequence>
<dbReference type="InterPro" id="IPR036779">
    <property type="entry name" value="LysM_dom_sf"/>
</dbReference>
<dbReference type="OrthoDB" id="2107166at2759"/>
<name>A0A8K0CVQ3_IGNLU</name>
<reference evidence="2" key="1">
    <citation type="submission" date="2019-08" db="EMBL/GenBank/DDBJ databases">
        <title>The genome of the North American firefly Photinus pyralis.</title>
        <authorList>
            <consortium name="Photinus pyralis genome working group"/>
            <person name="Fallon T.R."/>
            <person name="Sander Lower S.E."/>
            <person name="Weng J.-K."/>
        </authorList>
    </citation>
    <scope>NUCLEOTIDE SEQUENCE</scope>
    <source>
        <strain evidence="2">TRF0915ILg1</strain>
        <tissue evidence="2">Whole body</tissue>
    </source>
</reference>
<dbReference type="SUPFAM" id="SSF54106">
    <property type="entry name" value="LysM domain"/>
    <property type="match status" value="1"/>
</dbReference>
<dbReference type="InterPro" id="IPR045030">
    <property type="entry name" value="LYSM1-4"/>
</dbReference>
<proteinExistence type="predicted"/>